<dbReference type="PANTHER" id="PTHR43857">
    <property type="entry name" value="BLR7761 PROTEIN"/>
    <property type="match status" value="1"/>
</dbReference>
<organism evidence="1 2">
    <name type="scientific">Promicromonospora kroppenstedtii</name>
    <dbReference type="NCBI Taxonomy" id="440482"/>
    <lineage>
        <taxon>Bacteria</taxon>
        <taxon>Bacillati</taxon>
        <taxon>Actinomycetota</taxon>
        <taxon>Actinomycetes</taxon>
        <taxon>Micrococcales</taxon>
        <taxon>Promicromonosporaceae</taxon>
        <taxon>Promicromonospora</taxon>
    </lineage>
</organism>
<dbReference type="RefSeq" id="WP_397401675.1">
    <property type="nucleotide sequence ID" value="NZ_JBIRYI010000002.1"/>
</dbReference>
<evidence type="ECO:0000313" key="1">
    <source>
        <dbReference type="EMBL" id="MFI2486073.1"/>
    </source>
</evidence>
<proteinExistence type="predicted"/>
<keyword evidence="2" id="KW-1185">Reference proteome</keyword>
<keyword evidence="1" id="KW-0378">Hydrolase</keyword>
<gene>
    <name evidence="1" type="ORF">ACH47X_04145</name>
</gene>
<dbReference type="CDD" id="cd00448">
    <property type="entry name" value="YjgF_YER057c_UK114_family"/>
    <property type="match status" value="1"/>
</dbReference>
<dbReference type="CDD" id="cd06152">
    <property type="entry name" value="YjgF_YER057c_UK114_like_4"/>
    <property type="match status" value="1"/>
</dbReference>
<name>A0ABW7XF00_9MICO</name>
<dbReference type="Gene3D" id="3.30.1330.40">
    <property type="entry name" value="RutC-like"/>
    <property type="match status" value="2"/>
</dbReference>
<dbReference type="EMBL" id="JBIRYI010000002">
    <property type="protein sequence ID" value="MFI2486073.1"/>
    <property type="molecule type" value="Genomic_DNA"/>
</dbReference>
<comment type="caution">
    <text evidence="1">The sequence shown here is derived from an EMBL/GenBank/DDBJ whole genome shotgun (WGS) entry which is preliminary data.</text>
</comment>
<dbReference type="GO" id="GO:0016787">
    <property type="term" value="F:hydrolase activity"/>
    <property type="evidence" value="ECO:0007669"/>
    <property type="project" value="UniProtKB-KW"/>
</dbReference>
<evidence type="ECO:0000313" key="2">
    <source>
        <dbReference type="Proteomes" id="UP001611580"/>
    </source>
</evidence>
<protein>
    <submittedName>
        <fullName evidence="1">Rid family hydrolase</fullName>
    </submittedName>
</protein>
<accession>A0ABW7XF00</accession>
<dbReference type="Proteomes" id="UP001611580">
    <property type="component" value="Unassembled WGS sequence"/>
</dbReference>
<dbReference type="InterPro" id="IPR035959">
    <property type="entry name" value="RutC-like_sf"/>
</dbReference>
<dbReference type="SUPFAM" id="SSF55298">
    <property type="entry name" value="YjgF-like"/>
    <property type="match status" value="2"/>
</dbReference>
<dbReference type="InterPro" id="IPR006175">
    <property type="entry name" value="YjgF/YER057c/UK114"/>
</dbReference>
<reference evidence="1 2" key="1">
    <citation type="submission" date="2024-10" db="EMBL/GenBank/DDBJ databases">
        <title>The Natural Products Discovery Center: Release of the First 8490 Sequenced Strains for Exploring Actinobacteria Biosynthetic Diversity.</title>
        <authorList>
            <person name="Kalkreuter E."/>
            <person name="Kautsar S.A."/>
            <person name="Yang D."/>
            <person name="Bader C.D."/>
            <person name="Teijaro C.N."/>
            <person name="Fluegel L."/>
            <person name="Davis C.M."/>
            <person name="Simpson J.R."/>
            <person name="Lauterbach L."/>
            <person name="Steele A.D."/>
            <person name="Gui C."/>
            <person name="Meng S."/>
            <person name="Li G."/>
            <person name="Viehrig K."/>
            <person name="Ye F."/>
            <person name="Su P."/>
            <person name="Kiefer A.F."/>
            <person name="Nichols A."/>
            <person name="Cepeda A.J."/>
            <person name="Yan W."/>
            <person name="Fan B."/>
            <person name="Jiang Y."/>
            <person name="Adhikari A."/>
            <person name="Zheng C.-J."/>
            <person name="Schuster L."/>
            <person name="Cowan T.M."/>
            <person name="Smanski M.J."/>
            <person name="Chevrette M.G."/>
            <person name="De Carvalho L.P.S."/>
            <person name="Shen B."/>
        </authorList>
    </citation>
    <scope>NUCLEOTIDE SEQUENCE [LARGE SCALE GENOMIC DNA]</scope>
    <source>
        <strain evidence="1 2">NPDC019481</strain>
    </source>
</reference>
<dbReference type="Pfam" id="PF01042">
    <property type="entry name" value="Ribonuc_L-PSP"/>
    <property type="match status" value="2"/>
</dbReference>
<dbReference type="PANTHER" id="PTHR43857:SF1">
    <property type="entry name" value="YJGH FAMILY PROTEIN"/>
    <property type="match status" value="1"/>
</dbReference>
<sequence length="280" mass="29910">MAVTLTNPQDLPRVDVYHQVAVATGTRQVFVAGQVSWDADGVTVGVGDLAAQVEQSYANVATALRHAGAGVDDLARLTFYVVDWTPDKMPALLDGLSRAANRLGSTATPPATLIGVAALDVPEHLVEIEATAVVGDRPAEPADAGPRFFATPGYGDRQLARMGYSQAVRIGDRVETSGQGGWDDDFDFPADLEDEIVRAFDNVERTLLTAGATWRDVVHVNSYHVPETPGFIGETHNRVMVEQLRARTGDRAPIWTETGVPALGAPGMRVEIRVTAIIGS</sequence>